<dbReference type="GO" id="GO:0004792">
    <property type="term" value="F:thiosulfate-cyanide sulfurtransferase activity"/>
    <property type="evidence" value="ECO:0007669"/>
    <property type="project" value="TreeGrafter"/>
</dbReference>
<feature type="domain" description="THIF-type NAD/FAD binding fold" evidence="1">
    <location>
        <begin position="24"/>
        <end position="230"/>
    </location>
</feature>
<organism evidence="2 3">
    <name type="scientific">Planktothrix agardhii CCAP 1459/11A</name>
    <dbReference type="NCBI Taxonomy" id="282420"/>
    <lineage>
        <taxon>Bacteria</taxon>
        <taxon>Bacillati</taxon>
        <taxon>Cyanobacteriota</taxon>
        <taxon>Cyanophyceae</taxon>
        <taxon>Oscillatoriophycideae</taxon>
        <taxon>Oscillatoriales</taxon>
        <taxon>Microcoleaceae</taxon>
        <taxon>Planktothrix</taxon>
    </lineage>
</organism>
<evidence type="ECO:0000259" key="1">
    <source>
        <dbReference type="Pfam" id="PF00899"/>
    </source>
</evidence>
<evidence type="ECO:0000313" key="3">
    <source>
        <dbReference type="Proteomes" id="UP000299794"/>
    </source>
</evidence>
<evidence type="ECO:0000313" key="2">
    <source>
        <dbReference type="EMBL" id="GDZ93229.1"/>
    </source>
</evidence>
<dbReference type="EMBL" id="BJCD01000032">
    <property type="protein sequence ID" value="GDZ93229.1"/>
    <property type="molecule type" value="Genomic_DNA"/>
</dbReference>
<reference evidence="3" key="1">
    <citation type="submission" date="2019-02" db="EMBL/GenBank/DDBJ databases">
        <title>Draft genome sequence of Planktothrix agardhii NIES-905.</title>
        <authorList>
            <person name="Yamaguchi H."/>
            <person name="Suzuki S."/>
            <person name="Kawachi M."/>
        </authorList>
    </citation>
    <scope>NUCLEOTIDE SEQUENCE [LARGE SCALE GENOMIC DNA]</scope>
    <source>
        <strain evidence="3">CCAP 1459/11A</strain>
    </source>
</reference>
<dbReference type="GO" id="GO:0008641">
    <property type="term" value="F:ubiquitin-like modifier activating enzyme activity"/>
    <property type="evidence" value="ECO:0007669"/>
    <property type="project" value="InterPro"/>
</dbReference>
<sequence length="384" mass="43230">MEFLELPCDLESRYDRHSLIEWWDQSKLKTAKVLVAGTGALGNEVIKNLALLGVGHITIIDFDTVSITNLTRSVLFRESDVGLPKVEVARQRALEINPEISILAIHGDLEFDLGIGDVCEHDIIIGCLDSVNARWAINQLAYRAGIPWINAGIGVAQGEVSFFDPKTEAACYECSISEQMWKRRNQRYSCQGMKRHLPEMAMPTTAPIASITAAMQVQQALLYLHGKTGLLNAGEKIFLGLNPWTAFKLEIQRKEDCLAHDLSIEPQFFFNSDPTSEVKNILMELVNSGFDEPVLWLRNEIINTVQCPNCSHQETINFPLRKYLESQLSCPSCQHEPRDFEVIRYLTLSNDSPQLVLGDLCLTQNEILHCETKNGQIAIQFRSI</sequence>
<dbReference type="SUPFAM" id="SSF69572">
    <property type="entry name" value="Activating enzymes of the ubiquitin-like proteins"/>
    <property type="match status" value="1"/>
</dbReference>
<dbReference type="RefSeq" id="WP_027248768.1">
    <property type="nucleotide sequence ID" value="NZ_BJCD01000032.1"/>
</dbReference>
<dbReference type="GO" id="GO:0005737">
    <property type="term" value="C:cytoplasm"/>
    <property type="evidence" value="ECO:0007669"/>
    <property type="project" value="TreeGrafter"/>
</dbReference>
<dbReference type="InterPro" id="IPR035985">
    <property type="entry name" value="Ubiquitin-activating_enz"/>
</dbReference>
<protein>
    <submittedName>
        <fullName evidence="2">Molybdopterin biosynthesis protein</fullName>
    </submittedName>
</protein>
<dbReference type="PANTHER" id="PTHR10953:SF102">
    <property type="entry name" value="ADENYLYLTRANSFERASE AND SULFURTRANSFERASE MOCS3"/>
    <property type="match status" value="1"/>
</dbReference>
<dbReference type="PANTHER" id="PTHR10953">
    <property type="entry name" value="UBIQUITIN-ACTIVATING ENZYME E1"/>
    <property type="match status" value="1"/>
</dbReference>
<dbReference type="AlphaFoldDB" id="A0A4V0XUB2"/>
<dbReference type="InterPro" id="IPR000594">
    <property type="entry name" value="ThiF_NAD_FAD-bd"/>
</dbReference>
<dbReference type="Proteomes" id="UP000299794">
    <property type="component" value="Unassembled WGS sequence"/>
</dbReference>
<proteinExistence type="predicted"/>
<dbReference type="InterPro" id="IPR045886">
    <property type="entry name" value="ThiF/MoeB/HesA"/>
</dbReference>
<comment type="caution">
    <text evidence="2">The sequence shown here is derived from an EMBL/GenBank/DDBJ whole genome shotgun (WGS) entry which is preliminary data.</text>
</comment>
<dbReference type="Pfam" id="PF00899">
    <property type="entry name" value="ThiF"/>
    <property type="match status" value="1"/>
</dbReference>
<name>A0A4V0XUB2_PLAAG</name>
<gene>
    <name evidence="2" type="primary">thiF_2</name>
    <name evidence="2" type="ORF">PA905_10640</name>
</gene>
<dbReference type="GO" id="GO:0016779">
    <property type="term" value="F:nucleotidyltransferase activity"/>
    <property type="evidence" value="ECO:0007669"/>
    <property type="project" value="TreeGrafter"/>
</dbReference>
<dbReference type="CDD" id="cd00757">
    <property type="entry name" value="ThiF_MoeB_HesA_family"/>
    <property type="match status" value="1"/>
</dbReference>
<dbReference type="Gene3D" id="3.40.50.720">
    <property type="entry name" value="NAD(P)-binding Rossmann-like Domain"/>
    <property type="match status" value="1"/>
</dbReference>
<accession>A0A4V0XUB2</accession>